<reference evidence="2" key="1">
    <citation type="journal article" date="2020" name="Stud. Mycol.">
        <title>101 Dothideomycetes genomes: a test case for predicting lifestyles and emergence of pathogens.</title>
        <authorList>
            <person name="Haridas S."/>
            <person name="Albert R."/>
            <person name="Binder M."/>
            <person name="Bloem J."/>
            <person name="Labutti K."/>
            <person name="Salamov A."/>
            <person name="Andreopoulos B."/>
            <person name="Baker S."/>
            <person name="Barry K."/>
            <person name="Bills G."/>
            <person name="Bluhm B."/>
            <person name="Cannon C."/>
            <person name="Castanera R."/>
            <person name="Culley D."/>
            <person name="Daum C."/>
            <person name="Ezra D."/>
            <person name="Gonzalez J."/>
            <person name="Henrissat B."/>
            <person name="Kuo A."/>
            <person name="Liang C."/>
            <person name="Lipzen A."/>
            <person name="Lutzoni F."/>
            <person name="Magnuson J."/>
            <person name="Mondo S."/>
            <person name="Nolan M."/>
            <person name="Ohm R."/>
            <person name="Pangilinan J."/>
            <person name="Park H.-J."/>
            <person name="Ramirez L."/>
            <person name="Alfaro M."/>
            <person name="Sun H."/>
            <person name="Tritt A."/>
            <person name="Yoshinaga Y."/>
            <person name="Zwiers L.-H."/>
            <person name="Turgeon B."/>
            <person name="Goodwin S."/>
            <person name="Spatafora J."/>
            <person name="Crous P."/>
            <person name="Grigoriev I."/>
        </authorList>
    </citation>
    <scope>NUCLEOTIDE SEQUENCE</scope>
    <source>
        <strain evidence="2">CBS 109.77</strain>
    </source>
</reference>
<evidence type="ECO:0000313" key="2">
    <source>
        <dbReference type="EMBL" id="KAF2794484.1"/>
    </source>
</evidence>
<organism evidence="2 3">
    <name type="scientific">Melanomma pulvis-pyrius CBS 109.77</name>
    <dbReference type="NCBI Taxonomy" id="1314802"/>
    <lineage>
        <taxon>Eukaryota</taxon>
        <taxon>Fungi</taxon>
        <taxon>Dikarya</taxon>
        <taxon>Ascomycota</taxon>
        <taxon>Pezizomycotina</taxon>
        <taxon>Dothideomycetes</taxon>
        <taxon>Pleosporomycetidae</taxon>
        <taxon>Pleosporales</taxon>
        <taxon>Melanommataceae</taxon>
        <taxon>Melanomma</taxon>
    </lineage>
</organism>
<dbReference type="OrthoDB" id="3553547at2759"/>
<sequence length="561" mass="63518">MDYTLHKLQREAQRRLEKEQESNSQNAGPAELEDGPQSIDATKQSSNSGSDFSPTTQRRKSILKSPTVRFKTDDEPTMPFPPPPQVNAHGGPPPMLFPTMQPLPPGPPMPLDLFAPGSSTYINTASMTLYTKFMDELANFVSMQGDVIQTRVQVQEKRRRVKLYRENVAKCDMEFINYLRQCKANGTVLADPELERLFEASHTARDEVGPEEDDYEALEVQLGGFEYVLKEKYQSLETRFENFFKLRATSTTNKSAPSSIDFEPPSAPSDPDERQWEGQEPRQYTLFQGAFVGDKVRVGQLPVVGDISKVDDAEQQPDHEPLSGIHGSSDTPDQARRNRSVANNVPDEGGSQPPDDLRGMEPEEPEWTAPEFESRETRMNISLREIMDLPTITEGPERFLEDLNVEQSFGDGDSLLLLGSDSDTQSTLSDYLMQFESTRNRVNRWLLHKLRVSPLEVFELRRKVLESPQLIPDWANRALDLWENDTTENGPSHFPDPFQDVPDAYPSTKDLPSRHRRRRKDRDVSNVIGDFVPLPQYKDHGSFAFDPNTQGVEMAKGAPVF</sequence>
<feature type="compositionally biased region" description="Basic and acidic residues" evidence="1">
    <location>
        <begin position="1"/>
        <end position="21"/>
    </location>
</feature>
<feature type="compositionally biased region" description="Polar residues" evidence="1">
    <location>
        <begin position="39"/>
        <end position="56"/>
    </location>
</feature>
<gene>
    <name evidence="2" type="ORF">K505DRAFT_374601</name>
</gene>
<protein>
    <submittedName>
        <fullName evidence="2">Uncharacterized protein</fullName>
    </submittedName>
</protein>
<evidence type="ECO:0000256" key="1">
    <source>
        <dbReference type="SAM" id="MobiDB-lite"/>
    </source>
</evidence>
<dbReference type="Proteomes" id="UP000799757">
    <property type="component" value="Unassembled WGS sequence"/>
</dbReference>
<feature type="region of interest" description="Disordered" evidence="1">
    <location>
        <begin position="308"/>
        <end position="375"/>
    </location>
</feature>
<feature type="region of interest" description="Disordered" evidence="1">
    <location>
        <begin position="1"/>
        <end position="90"/>
    </location>
</feature>
<accession>A0A6A6XED5</accession>
<dbReference type="AlphaFoldDB" id="A0A6A6XED5"/>
<feature type="compositionally biased region" description="Pro residues" evidence="1">
    <location>
        <begin position="78"/>
        <end position="90"/>
    </location>
</feature>
<keyword evidence="3" id="KW-1185">Reference proteome</keyword>
<dbReference type="EMBL" id="MU001889">
    <property type="protein sequence ID" value="KAF2794484.1"/>
    <property type="molecule type" value="Genomic_DNA"/>
</dbReference>
<feature type="region of interest" description="Disordered" evidence="1">
    <location>
        <begin position="253"/>
        <end position="279"/>
    </location>
</feature>
<proteinExistence type="predicted"/>
<feature type="compositionally biased region" description="Basic and acidic residues" evidence="1">
    <location>
        <begin position="308"/>
        <end position="321"/>
    </location>
</feature>
<evidence type="ECO:0000313" key="3">
    <source>
        <dbReference type="Proteomes" id="UP000799757"/>
    </source>
</evidence>
<feature type="region of interest" description="Disordered" evidence="1">
    <location>
        <begin position="486"/>
        <end position="522"/>
    </location>
</feature>
<name>A0A6A6XED5_9PLEO</name>